<keyword evidence="2" id="KW-1185">Reference proteome</keyword>
<dbReference type="EMBL" id="JABBJJ010000407">
    <property type="protein sequence ID" value="NMO22300.1"/>
    <property type="molecule type" value="Genomic_DNA"/>
</dbReference>
<reference evidence="1 2" key="1">
    <citation type="submission" date="2020-04" db="EMBL/GenBank/DDBJ databases">
        <title>Draft genome of Pyxidicoccus fallax type strain.</title>
        <authorList>
            <person name="Whitworth D.E."/>
        </authorList>
    </citation>
    <scope>NUCLEOTIDE SEQUENCE [LARGE SCALE GENOMIC DNA]</scope>
    <source>
        <strain evidence="1 2">DSM 14698</strain>
    </source>
</reference>
<organism evidence="1 2">
    <name type="scientific">Pyxidicoccus fallax</name>
    <dbReference type="NCBI Taxonomy" id="394095"/>
    <lineage>
        <taxon>Bacteria</taxon>
        <taxon>Pseudomonadati</taxon>
        <taxon>Myxococcota</taxon>
        <taxon>Myxococcia</taxon>
        <taxon>Myxococcales</taxon>
        <taxon>Cystobacterineae</taxon>
        <taxon>Myxococcaceae</taxon>
        <taxon>Pyxidicoccus</taxon>
    </lineage>
</organism>
<accession>A0A848LXG9</accession>
<dbReference type="Proteomes" id="UP000518300">
    <property type="component" value="Unassembled WGS sequence"/>
</dbReference>
<comment type="caution">
    <text evidence="1">The sequence shown here is derived from an EMBL/GenBank/DDBJ whole genome shotgun (WGS) entry which is preliminary data.</text>
</comment>
<dbReference type="AlphaFoldDB" id="A0A848LXG9"/>
<gene>
    <name evidence="1" type="ORF">HG543_46715</name>
</gene>
<dbReference type="PROSITE" id="PS51257">
    <property type="entry name" value="PROKAR_LIPOPROTEIN"/>
    <property type="match status" value="1"/>
</dbReference>
<sequence length="122" mass="13660">MGVIRCPIHGLVGIASCCGHLQAAVEAERNEPLQVFLDSWQAPNFVCEPCYERASAILDKKEPLKDGFFLDLISPPEVYCSWCVDDWCERTGQGSLLDHINQARSKVGLPPRSRTPRRSMDD</sequence>
<evidence type="ECO:0000313" key="2">
    <source>
        <dbReference type="Proteomes" id="UP000518300"/>
    </source>
</evidence>
<name>A0A848LXG9_9BACT</name>
<dbReference type="RefSeq" id="WP_169351451.1">
    <property type="nucleotide sequence ID" value="NZ_JABBJJ010000407.1"/>
</dbReference>
<proteinExistence type="predicted"/>
<protein>
    <submittedName>
        <fullName evidence="1">Uncharacterized protein</fullName>
    </submittedName>
</protein>
<evidence type="ECO:0000313" key="1">
    <source>
        <dbReference type="EMBL" id="NMO22300.1"/>
    </source>
</evidence>